<dbReference type="Proteomes" id="UP000016985">
    <property type="component" value="Unassembled WGS sequence"/>
</dbReference>
<dbReference type="EMBL" id="BASX01000023">
    <property type="protein sequence ID" value="GAD45396.1"/>
    <property type="molecule type" value="Genomic_DNA"/>
</dbReference>
<keyword evidence="4" id="KW-1185">Reference proteome</keyword>
<reference evidence="2 4" key="2">
    <citation type="submission" date="2013-09" db="EMBL/GenBank/DDBJ databases">
        <title>Genome Sequences of seven clinical isolates and type strains of anginosus group streptococci.</title>
        <authorList>
            <person name="Maruyama F."/>
            <person name="Sakurai A."/>
            <person name="Ogura Y."/>
            <person name="Homma H."/>
            <person name="Takahashi N."/>
            <person name="Ohtsubo Y."/>
            <person name="Hoshino T."/>
            <person name="Okahashi N."/>
            <person name="Nakagawa I."/>
            <person name="Kimura S."/>
            <person name="Fujiwara T."/>
            <person name="Hayashi T."/>
            <person name="Shintani S."/>
        </authorList>
    </citation>
    <scope>NUCLEOTIDE SEQUENCE [LARGE SCALE GENOMIC DNA]</scope>
    <source>
        <strain evidence="2">CCUG 46377</strain>
        <strain evidence="4">CCUG46377</strain>
    </source>
</reference>
<dbReference type="Proteomes" id="UP000003287">
    <property type="component" value="Unassembled WGS sequence"/>
</dbReference>
<evidence type="ECO:0000313" key="3">
    <source>
        <dbReference type="Proteomes" id="UP000003287"/>
    </source>
</evidence>
<gene>
    <name evidence="2" type="ORF">ANG5_1924</name>
    <name evidence="1" type="ORF">HMPREF1042_1636</name>
</gene>
<name>F9P6Y9_STRCV</name>
<protein>
    <submittedName>
        <fullName evidence="1">Uncharacterized protein</fullName>
    </submittedName>
</protein>
<evidence type="ECO:0000313" key="4">
    <source>
        <dbReference type="Proteomes" id="UP000016985"/>
    </source>
</evidence>
<accession>F9P6Y9</accession>
<dbReference type="RefSeq" id="WP_006268092.1">
    <property type="nucleotide sequence ID" value="NZ_BASX01000023.1"/>
</dbReference>
<organism evidence="1 3">
    <name type="scientific">Streptococcus constellatus subsp. pharyngis SK1060 = CCUG 46377</name>
    <dbReference type="NCBI Taxonomy" id="1035184"/>
    <lineage>
        <taxon>Bacteria</taxon>
        <taxon>Bacillati</taxon>
        <taxon>Bacillota</taxon>
        <taxon>Bacilli</taxon>
        <taxon>Lactobacillales</taxon>
        <taxon>Streptococcaceae</taxon>
        <taxon>Streptococcus</taxon>
        <taxon>Streptococcus anginosus group</taxon>
    </lineage>
</organism>
<evidence type="ECO:0000313" key="1">
    <source>
        <dbReference type="EMBL" id="EGV08127.1"/>
    </source>
</evidence>
<evidence type="ECO:0000313" key="2">
    <source>
        <dbReference type="EMBL" id="GAD45396.1"/>
    </source>
</evidence>
<dbReference type="EMBL" id="AFUP01000004">
    <property type="protein sequence ID" value="EGV08127.1"/>
    <property type="molecule type" value="Genomic_DNA"/>
</dbReference>
<reference evidence="1 3" key="1">
    <citation type="submission" date="2011-06" db="EMBL/GenBank/DDBJ databases">
        <authorList>
            <person name="Harkins D.M."/>
            <person name="Madupu R."/>
            <person name="Durkin A.S."/>
            <person name="Torralba M."/>
            <person name="Methe B."/>
            <person name="Sutton G.G."/>
            <person name="Nelson K.E."/>
        </authorList>
    </citation>
    <scope>NUCLEOTIDE SEQUENCE [LARGE SCALE GENOMIC DNA]</scope>
    <source>
        <strain evidence="1 3">SK1060</strain>
    </source>
</reference>
<sequence>MTLTTLKDDIKAFGKKKIEFMSGYVAMQEDYQKKLAEGMIGQKWADQEVQNYKKEADTFSYNTSQSLYK</sequence>
<dbReference type="AlphaFoldDB" id="F9P6Y9"/>
<proteinExistence type="predicted"/>